<evidence type="ECO:0000313" key="1">
    <source>
        <dbReference type="EMBL" id="KAF2809690.1"/>
    </source>
</evidence>
<evidence type="ECO:0000313" key="3">
    <source>
        <dbReference type="RefSeq" id="XP_033576654.1"/>
    </source>
</evidence>
<dbReference type="GeneID" id="54466477"/>
<sequence length="170" mass="19379">MPVIALVQGFKLCVTKLDDFLIAGNVPPSCRYRLFPRDMAATADLFTTKGVDCEVRVFVPQREGYSLTTYLFVCCKWLYMHSARKVKPYMLPNPVPASFEAVRKSLQADSDVSWYIVHNEEDFFLGIPEELIAPFTCGLCDTVFSLWDDRTKRRRDEHGLSEGTNPLPDC</sequence>
<dbReference type="OrthoDB" id="3909689at2759"/>
<reference evidence="3" key="3">
    <citation type="submission" date="2025-04" db="UniProtKB">
        <authorList>
            <consortium name="RefSeq"/>
        </authorList>
    </citation>
    <scope>IDENTIFICATION</scope>
    <source>
        <strain evidence="3">CBS 304.34</strain>
    </source>
</reference>
<reference evidence="3" key="2">
    <citation type="submission" date="2020-04" db="EMBL/GenBank/DDBJ databases">
        <authorList>
            <consortium name="NCBI Genome Project"/>
        </authorList>
    </citation>
    <scope>NUCLEOTIDE SEQUENCE</scope>
    <source>
        <strain evidence="3">CBS 304.34</strain>
    </source>
</reference>
<protein>
    <submittedName>
        <fullName evidence="1 3">Uncharacterized protein</fullName>
    </submittedName>
</protein>
<evidence type="ECO:0000313" key="2">
    <source>
        <dbReference type="Proteomes" id="UP000504636"/>
    </source>
</evidence>
<accession>A0A6A6YLL1</accession>
<dbReference type="RefSeq" id="XP_033576654.1">
    <property type="nucleotide sequence ID" value="XM_033725584.1"/>
</dbReference>
<name>A0A6A6YLL1_9PEZI</name>
<dbReference type="EMBL" id="MU003701">
    <property type="protein sequence ID" value="KAF2809690.1"/>
    <property type="molecule type" value="Genomic_DNA"/>
</dbReference>
<organism evidence="1">
    <name type="scientific">Mytilinidion resinicola</name>
    <dbReference type="NCBI Taxonomy" id="574789"/>
    <lineage>
        <taxon>Eukaryota</taxon>
        <taxon>Fungi</taxon>
        <taxon>Dikarya</taxon>
        <taxon>Ascomycota</taxon>
        <taxon>Pezizomycotina</taxon>
        <taxon>Dothideomycetes</taxon>
        <taxon>Pleosporomycetidae</taxon>
        <taxon>Mytilinidiales</taxon>
        <taxon>Mytilinidiaceae</taxon>
        <taxon>Mytilinidion</taxon>
    </lineage>
</organism>
<keyword evidence="2" id="KW-1185">Reference proteome</keyword>
<dbReference type="AlphaFoldDB" id="A0A6A6YLL1"/>
<reference evidence="1 3" key="1">
    <citation type="journal article" date="2020" name="Stud. Mycol.">
        <title>101 Dothideomycetes genomes: a test case for predicting lifestyles and emergence of pathogens.</title>
        <authorList>
            <person name="Haridas S."/>
            <person name="Albert R."/>
            <person name="Binder M."/>
            <person name="Bloem J."/>
            <person name="Labutti K."/>
            <person name="Salamov A."/>
            <person name="Andreopoulos B."/>
            <person name="Baker S."/>
            <person name="Barry K."/>
            <person name="Bills G."/>
            <person name="Bluhm B."/>
            <person name="Cannon C."/>
            <person name="Castanera R."/>
            <person name="Culley D."/>
            <person name="Daum C."/>
            <person name="Ezra D."/>
            <person name="Gonzalez J."/>
            <person name="Henrissat B."/>
            <person name="Kuo A."/>
            <person name="Liang C."/>
            <person name="Lipzen A."/>
            <person name="Lutzoni F."/>
            <person name="Magnuson J."/>
            <person name="Mondo S."/>
            <person name="Nolan M."/>
            <person name="Ohm R."/>
            <person name="Pangilinan J."/>
            <person name="Park H.-J."/>
            <person name="Ramirez L."/>
            <person name="Alfaro M."/>
            <person name="Sun H."/>
            <person name="Tritt A."/>
            <person name="Yoshinaga Y."/>
            <person name="Zwiers L.-H."/>
            <person name="Turgeon B."/>
            <person name="Goodwin S."/>
            <person name="Spatafora J."/>
            <person name="Crous P."/>
            <person name="Grigoriev I."/>
        </authorList>
    </citation>
    <scope>NUCLEOTIDE SEQUENCE</scope>
    <source>
        <strain evidence="1 3">CBS 304.34</strain>
    </source>
</reference>
<gene>
    <name evidence="1 3" type="ORF">BDZ99DRAFT_521019</name>
</gene>
<proteinExistence type="predicted"/>
<dbReference type="Proteomes" id="UP000504636">
    <property type="component" value="Unplaced"/>
</dbReference>